<accession>A0A820LGJ1</accession>
<name>A0A820LGJ1_9BILA</name>
<reference evidence="1" key="1">
    <citation type="submission" date="2021-02" db="EMBL/GenBank/DDBJ databases">
        <authorList>
            <person name="Nowell W R."/>
        </authorList>
    </citation>
    <scope>NUCLEOTIDE SEQUENCE</scope>
</reference>
<dbReference type="AlphaFoldDB" id="A0A820LGJ1"/>
<protein>
    <submittedName>
        <fullName evidence="1">Uncharacterized protein</fullName>
    </submittedName>
</protein>
<feature type="non-terminal residue" evidence="1">
    <location>
        <position position="21"/>
    </location>
</feature>
<gene>
    <name evidence="1" type="ORF">JBS370_LOCUS42096</name>
</gene>
<dbReference type="EMBL" id="CAJOBD010052675">
    <property type="protein sequence ID" value="CAF4356548.1"/>
    <property type="molecule type" value="Genomic_DNA"/>
</dbReference>
<organism evidence="1 2">
    <name type="scientific">Rotaria sordida</name>
    <dbReference type="NCBI Taxonomy" id="392033"/>
    <lineage>
        <taxon>Eukaryota</taxon>
        <taxon>Metazoa</taxon>
        <taxon>Spiralia</taxon>
        <taxon>Gnathifera</taxon>
        <taxon>Rotifera</taxon>
        <taxon>Eurotatoria</taxon>
        <taxon>Bdelloidea</taxon>
        <taxon>Philodinida</taxon>
        <taxon>Philodinidae</taxon>
        <taxon>Rotaria</taxon>
    </lineage>
</organism>
<comment type="caution">
    <text evidence="1">The sequence shown here is derived from an EMBL/GenBank/DDBJ whole genome shotgun (WGS) entry which is preliminary data.</text>
</comment>
<proteinExistence type="predicted"/>
<dbReference type="Proteomes" id="UP000663836">
    <property type="component" value="Unassembled WGS sequence"/>
</dbReference>
<sequence>MAETEAPTYRVYGIRWIQLIV</sequence>
<evidence type="ECO:0000313" key="1">
    <source>
        <dbReference type="EMBL" id="CAF4356548.1"/>
    </source>
</evidence>
<evidence type="ECO:0000313" key="2">
    <source>
        <dbReference type="Proteomes" id="UP000663836"/>
    </source>
</evidence>